<accession>A0A3E2BL68</accession>
<dbReference type="Proteomes" id="UP000257323">
    <property type="component" value="Unassembled WGS sequence"/>
</dbReference>
<gene>
    <name evidence="1" type="ORF">OP8BY_0368</name>
</gene>
<organism evidence="1 2">
    <name type="scientific">Candidatus Saccharicenans subterraneus</name>
    <dbReference type="NCBI Taxonomy" id="2508984"/>
    <lineage>
        <taxon>Bacteria</taxon>
        <taxon>Candidatus Aminicenantota</taxon>
        <taxon>Candidatus Aminicenantia</taxon>
        <taxon>Candidatus Aminicenantales</taxon>
        <taxon>Candidatus Saccharicenantaceae</taxon>
        <taxon>Candidatus Saccharicenans</taxon>
    </lineage>
</organism>
<name>A0A3E2BL68_9BACT</name>
<proteinExistence type="predicted"/>
<comment type="caution">
    <text evidence="1">The sequence shown here is derived from an EMBL/GenBank/DDBJ whole genome shotgun (WGS) entry which is preliminary data.</text>
</comment>
<dbReference type="EMBL" id="QUAH01000009">
    <property type="protein sequence ID" value="RFT15478.1"/>
    <property type="molecule type" value="Genomic_DNA"/>
</dbReference>
<sequence length="1330" mass="149139">MAKSTVMWTLCPNGIKDGKLRFSAAVSIRLEDGSGGKTPSLNLFPEILNWPETVRAINFGVTYDKRKTPAPVEIKRISPEPDPELWQAIFKPEAPVFNFKMADLSKNLVVSYPVKNVMTFVASTYLNVAADSPEEPPPMEKVFHTDGLAQIRLKPITDARLSRTVQLRTTQQVMAQSVRREAESQKYRAVQVTPLPQPPKDFFLLRDFYKPKNRITIDPKTKQPIVKKVPITKPEIDFHQALAFITNYPALMRLLGLALDFEMDIPPDFPASGWIKIVPQGRTDETPRTAYNFDPARAIFEAASSKRTPEVVRGFLNLADEEQYDLVQLDVDAVALKTAELADTAETKEKAELPALRSSGLGVVRNEQAKNIAEVLVRAVELNNDLVRRKEITLYAEDLIQGYRVDVWDEKSGKWRSLCQRIGTYRFLRTGRELTLEDEGFISPAVTQSADESSDDIFAHESLFHWDGWSLVAPRPGKTIDPNDTPQAIENKAMTDFLLETRFRPKPGSLPRLRYGVGYRLRARAVDLAGNSQPLENPDDSCAIPSPSRQPFIFSRFDPVPSPQIIPREVPKSGENVDHLVIKSFNESIEKDTVPTDQVSDRHVAPPKISQLDSEFHGMFDGPAGLKPEVYSLICQRDGGQFKELEPGEQVELPYFPDPWARGACIRGLPYGAPDPMLIEFSGDWPDFRPFRIRLQEGSQPARWDNSARLLTVYLKKGESVTLRLSCYFPERFLPIQGLYRWLEKPDRIIPQKVMQPPRGLPEGQVQVLKTLQPPRIDLTKVRTLSLQGRNWLMTPFREITLMHATLQPVGKPVNKSLEAQRSLGQTSAILFGEFALHGQSTSKAELLADWKEPVDYLNEPGPRVLDGKAHVLEFKIEPVMTSLTLTPRPEAGKEVTQPGAAQLQTRAATVAMVKAPQTPVYRHEFGDTKFRRVNYRLVTTTRYMEQFPSNELPEETGYTRTSEPVEVKVLNTAPPAMPKVVYVVPSFKWERSKKGSQITSVRRSGLRIYLERPWYSTGEGELLAVILPPGLTITPKKPMAAPASSTGPTLASQKIQPQLQRKTVAAGLQVSVPPVAEKYKPYVTMWGADPIWRSGPVAPPEYPLPDAFPSAVEVMGELPLLEMPDEKKFIAVGHQVEYDEERQLWFCDLELDSGQAYFPFIRLALARFQPNSVPGAHLSQVVVANFAQILPERNLSVSFNPSKLSDINITLSGVSYIQGYAGSGPGEVEAVLENKKPNLPDELGWEPVKDAAVILKPQRAGASEVGSFIWQGTLKLPSGLKIQDYRIAVREYELFDTDEVDKAARTVAAVTHKKYKRLVYAETIKLLDL</sequence>
<protein>
    <submittedName>
        <fullName evidence="1">Uncharacterized protein</fullName>
    </submittedName>
</protein>
<evidence type="ECO:0000313" key="2">
    <source>
        <dbReference type="Proteomes" id="UP000257323"/>
    </source>
</evidence>
<reference evidence="1 2" key="1">
    <citation type="submission" date="2018-08" db="EMBL/GenBank/DDBJ databases">
        <title>Genome analysis of the thermophilic bacterium of the candidate phylum Aminicenantes from deep subsurface aquifer revealed its physiology and ecological role.</title>
        <authorList>
            <person name="Kadnikov V.V."/>
            <person name="Mardanov A.V."/>
            <person name="Beletsky A.V."/>
            <person name="Karnachuk O.V."/>
            <person name="Ravin N.V."/>
        </authorList>
    </citation>
    <scope>NUCLEOTIDE SEQUENCE [LARGE SCALE GENOMIC DNA]</scope>
    <source>
        <strain evidence="1">BY38</strain>
    </source>
</reference>
<evidence type="ECO:0000313" key="1">
    <source>
        <dbReference type="EMBL" id="RFT15478.1"/>
    </source>
</evidence>